<sequence length="161" mass="18375">MPVLKLINAATKSPPYMIKISTWIDKKESPYFENNPYVFEFLLEDLEMVEGMGEILGGYNPLKLDNNQNRQKQTNDSICMACSTYPKPIRLDEFVSPKVCLPSDVSRICMACSTYPKPIRLDEFVSPKVCLPSDVSREFLFSVEEIVNVLNNKTIRKVSNL</sequence>
<name>A0A397IMG4_9GLOM</name>
<dbReference type="OrthoDB" id="2339161at2759"/>
<protein>
    <submittedName>
        <fullName evidence="1">Uncharacterized protein</fullName>
    </submittedName>
</protein>
<proteinExistence type="predicted"/>
<dbReference type="Proteomes" id="UP000266861">
    <property type="component" value="Unassembled WGS sequence"/>
</dbReference>
<accession>A0A397IMG4</accession>
<evidence type="ECO:0000313" key="2">
    <source>
        <dbReference type="Proteomes" id="UP000266861"/>
    </source>
</evidence>
<gene>
    <name evidence="1" type="ORF">Glove_185g26</name>
</gene>
<reference evidence="1 2" key="1">
    <citation type="submission" date="2018-08" db="EMBL/GenBank/DDBJ databases">
        <title>Genome and evolution of the arbuscular mycorrhizal fungus Diversispora epigaea (formerly Glomus versiforme) and its bacterial endosymbionts.</title>
        <authorList>
            <person name="Sun X."/>
            <person name="Fei Z."/>
            <person name="Harrison M."/>
        </authorList>
    </citation>
    <scope>NUCLEOTIDE SEQUENCE [LARGE SCALE GENOMIC DNA]</scope>
    <source>
        <strain evidence="1 2">IT104</strain>
    </source>
</reference>
<evidence type="ECO:0000313" key="1">
    <source>
        <dbReference type="EMBL" id="RHZ77121.1"/>
    </source>
</evidence>
<comment type="caution">
    <text evidence="1">The sequence shown here is derived from an EMBL/GenBank/DDBJ whole genome shotgun (WGS) entry which is preliminary data.</text>
</comment>
<dbReference type="EMBL" id="PQFF01000175">
    <property type="protein sequence ID" value="RHZ77121.1"/>
    <property type="molecule type" value="Genomic_DNA"/>
</dbReference>
<keyword evidence="2" id="KW-1185">Reference proteome</keyword>
<dbReference type="AlphaFoldDB" id="A0A397IMG4"/>
<organism evidence="1 2">
    <name type="scientific">Diversispora epigaea</name>
    <dbReference type="NCBI Taxonomy" id="1348612"/>
    <lineage>
        <taxon>Eukaryota</taxon>
        <taxon>Fungi</taxon>
        <taxon>Fungi incertae sedis</taxon>
        <taxon>Mucoromycota</taxon>
        <taxon>Glomeromycotina</taxon>
        <taxon>Glomeromycetes</taxon>
        <taxon>Diversisporales</taxon>
        <taxon>Diversisporaceae</taxon>
        <taxon>Diversispora</taxon>
    </lineage>
</organism>